<dbReference type="InterPro" id="IPR036047">
    <property type="entry name" value="F-box-like_dom_sf"/>
</dbReference>
<organism evidence="2 3">
    <name type="scientific">Sphagnum troendelagicum</name>
    <dbReference type="NCBI Taxonomy" id="128251"/>
    <lineage>
        <taxon>Eukaryota</taxon>
        <taxon>Viridiplantae</taxon>
        <taxon>Streptophyta</taxon>
        <taxon>Embryophyta</taxon>
        <taxon>Bryophyta</taxon>
        <taxon>Sphagnophytina</taxon>
        <taxon>Sphagnopsida</taxon>
        <taxon>Sphagnales</taxon>
        <taxon>Sphagnaceae</taxon>
        <taxon>Sphagnum</taxon>
    </lineage>
</organism>
<dbReference type="Proteomes" id="UP001497512">
    <property type="component" value="Chromosome 9"/>
</dbReference>
<accession>A0ABP0V3G3</accession>
<evidence type="ECO:0000313" key="2">
    <source>
        <dbReference type="EMBL" id="CAK9236734.1"/>
    </source>
</evidence>
<dbReference type="EMBL" id="OZ019901">
    <property type="protein sequence ID" value="CAK9236734.1"/>
    <property type="molecule type" value="Genomic_DNA"/>
</dbReference>
<evidence type="ECO:0000259" key="1">
    <source>
        <dbReference type="Pfam" id="PF12937"/>
    </source>
</evidence>
<evidence type="ECO:0000313" key="3">
    <source>
        <dbReference type="Proteomes" id="UP001497512"/>
    </source>
</evidence>
<dbReference type="Gene3D" id="1.20.1280.50">
    <property type="match status" value="1"/>
</dbReference>
<keyword evidence="3" id="KW-1185">Reference proteome</keyword>
<protein>
    <recommendedName>
        <fullName evidence="1">F-box domain-containing protein</fullName>
    </recommendedName>
</protein>
<name>A0ABP0V3G3_9BRYO</name>
<gene>
    <name evidence="2" type="ORF">CSSPTR1EN2_LOCUS23134</name>
</gene>
<dbReference type="Pfam" id="PF12937">
    <property type="entry name" value="F-box-like"/>
    <property type="match status" value="1"/>
</dbReference>
<proteinExistence type="predicted"/>
<dbReference type="InterPro" id="IPR001810">
    <property type="entry name" value="F-box_dom"/>
</dbReference>
<feature type="domain" description="F-box" evidence="1">
    <location>
        <begin position="87"/>
        <end position="124"/>
    </location>
</feature>
<dbReference type="SUPFAM" id="SSF81383">
    <property type="entry name" value="F-box domain"/>
    <property type="match status" value="1"/>
</dbReference>
<sequence>MLAASTCGQAFRACLRNRGRNDPFFGSDAAPPCSKRVCSAAGGRLESHSVSAENNTSATASKTSADVGGGEECCKKNSGWESLELCLLERITRSLSVTDICRLSQVSKHYRDLCGREEVWNSRSQEEIKDQLLLLNRKSLDSNLIKPSTNHSTSMTSTTTTEAEKLHAIPFTASTQLHFSGDVTILDPFELFVAQKEELEHIVKVEHKYRDLVLKYKGTESAVLRTNCGIDGDDTAFEVFRGGEQVGANVTSSGVLAVVPKQLVLQLAMHAEKNGGLGGLQQLPPPLELLHQVTVEGVHGVLRRSLDGDFIINHKEPGNCLGTKVEFPFNGEVELSADVVCSTGGSWTEYSDSEDDDEEDLTEEEMAEALQEAAVLTLLKSCKSSENNIIMTTTTATTTKLDLSLQSCS</sequence>
<reference evidence="2" key="1">
    <citation type="submission" date="2024-02" db="EMBL/GenBank/DDBJ databases">
        <authorList>
            <consortium name="ELIXIR-Norway"/>
            <consortium name="Elixir Norway"/>
        </authorList>
    </citation>
    <scope>NUCLEOTIDE SEQUENCE</scope>
</reference>